<keyword evidence="2" id="KW-0732">Signal</keyword>
<evidence type="ECO:0008006" key="5">
    <source>
        <dbReference type="Google" id="ProtNLM"/>
    </source>
</evidence>
<dbReference type="RefSeq" id="WP_278017257.1">
    <property type="nucleotide sequence ID" value="NZ_CP121106.1"/>
</dbReference>
<name>A0ABY8FU75_9SPHN</name>
<protein>
    <recommendedName>
        <fullName evidence="5">UrcA family protein</fullName>
    </recommendedName>
</protein>
<organism evidence="3 4">
    <name type="scientific">Altererythrobacter arenosus</name>
    <dbReference type="NCBI Taxonomy" id="3032592"/>
    <lineage>
        <taxon>Bacteria</taxon>
        <taxon>Pseudomonadati</taxon>
        <taxon>Pseudomonadota</taxon>
        <taxon>Alphaproteobacteria</taxon>
        <taxon>Sphingomonadales</taxon>
        <taxon>Erythrobacteraceae</taxon>
        <taxon>Altererythrobacter</taxon>
    </lineage>
</organism>
<dbReference type="EMBL" id="CP121106">
    <property type="protein sequence ID" value="WFL78567.1"/>
    <property type="molecule type" value="Genomic_DNA"/>
</dbReference>
<keyword evidence="4" id="KW-1185">Reference proteome</keyword>
<feature type="chain" id="PRO_5045976431" description="UrcA family protein" evidence="2">
    <location>
        <begin position="20"/>
        <end position="113"/>
    </location>
</feature>
<evidence type="ECO:0000313" key="4">
    <source>
        <dbReference type="Proteomes" id="UP001215827"/>
    </source>
</evidence>
<accession>A0ABY8FU75</accession>
<feature type="region of interest" description="Disordered" evidence="1">
    <location>
        <begin position="73"/>
        <end position="113"/>
    </location>
</feature>
<gene>
    <name evidence="3" type="ORF">P7228_05745</name>
</gene>
<sequence length="113" mass="12631">MRQILMLSLILAGCTNAGAEAEERYQMVKRTGTNGEICDAARDVAATYLREGDEEEYRLWHTHAGINCMTAKYKGRDSFPETPDRNEANEDAQQAMEAMQEAADRVSDPANDE</sequence>
<feature type="signal peptide" evidence="2">
    <location>
        <begin position="1"/>
        <end position="19"/>
    </location>
</feature>
<feature type="compositionally biased region" description="Low complexity" evidence="1">
    <location>
        <begin position="91"/>
        <end position="101"/>
    </location>
</feature>
<dbReference type="Proteomes" id="UP001215827">
    <property type="component" value="Chromosome"/>
</dbReference>
<proteinExistence type="predicted"/>
<evidence type="ECO:0000313" key="3">
    <source>
        <dbReference type="EMBL" id="WFL78567.1"/>
    </source>
</evidence>
<evidence type="ECO:0000256" key="1">
    <source>
        <dbReference type="SAM" id="MobiDB-lite"/>
    </source>
</evidence>
<evidence type="ECO:0000256" key="2">
    <source>
        <dbReference type="SAM" id="SignalP"/>
    </source>
</evidence>
<feature type="compositionally biased region" description="Basic and acidic residues" evidence="1">
    <location>
        <begin position="74"/>
        <end position="88"/>
    </location>
</feature>
<reference evidence="3 4" key="1">
    <citation type="submission" date="2023-03" db="EMBL/GenBank/DDBJ databases">
        <title>Altererythrobacter sp. CAU 1644 isolated from sand.</title>
        <authorList>
            <person name="Kim W."/>
        </authorList>
    </citation>
    <scope>NUCLEOTIDE SEQUENCE [LARGE SCALE GENOMIC DNA]</scope>
    <source>
        <strain evidence="3 4">CAU 1644</strain>
    </source>
</reference>